<evidence type="ECO:0000256" key="2">
    <source>
        <dbReference type="ARBA" id="ARBA00023125"/>
    </source>
</evidence>
<dbReference type="InterPro" id="IPR036388">
    <property type="entry name" value="WH-like_DNA-bd_sf"/>
</dbReference>
<keyword evidence="2 4" id="KW-0238">DNA-binding</keyword>
<organism evidence="5 6">
    <name type="scientific">Neolewinella xylanilytica</name>
    <dbReference type="NCBI Taxonomy" id="1514080"/>
    <lineage>
        <taxon>Bacteria</taxon>
        <taxon>Pseudomonadati</taxon>
        <taxon>Bacteroidota</taxon>
        <taxon>Saprospiria</taxon>
        <taxon>Saprospirales</taxon>
        <taxon>Lewinellaceae</taxon>
        <taxon>Neolewinella</taxon>
    </lineage>
</organism>
<keyword evidence="3 4" id="KW-0804">Transcription</keyword>
<gene>
    <name evidence="5" type="ORF">CLV84_3537</name>
</gene>
<comment type="similarity">
    <text evidence="4">Belongs to the GbsR family.</text>
</comment>
<evidence type="ECO:0000313" key="5">
    <source>
        <dbReference type="EMBL" id="PPK86602.1"/>
    </source>
</evidence>
<dbReference type="RefSeq" id="WP_104421028.1">
    <property type="nucleotide sequence ID" value="NZ_PTJC01000006.1"/>
</dbReference>
<reference evidence="5 6" key="1">
    <citation type="submission" date="2018-02" db="EMBL/GenBank/DDBJ databases">
        <title>Genomic Encyclopedia of Archaeal and Bacterial Type Strains, Phase II (KMG-II): from individual species to whole genera.</title>
        <authorList>
            <person name="Goeker M."/>
        </authorList>
    </citation>
    <scope>NUCLEOTIDE SEQUENCE [LARGE SCALE GENOMIC DNA]</scope>
    <source>
        <strain evidence="5 6">DSM 29526</strain>
    </source>
</reference>
<evidence type="ECO:0000256" key="1">
    <source>
        <dbReference type="ARBA" id="ARBA00023015"/>
    </source>
</evidence>
<dbReference type="InterPro" id="IPR036390">
    <property type="entry name" value="WH_DNA-bd_sf"/>
</dbReference>
<accession>A0A2S6I610</accession>
<dbReference type="PIRSF" id="PIRSF006707">
    <property type="entry name" value="MJ1563"/>
    <property type="match status" value="1"/>
</dbReference>
<evidence type="ECO:0000313" key="6">
    <source>
        <dbReference type="Proteomes" id="UP000237662"/>
    </source>
</evidence>
<keyword evidence="6" id="KW-1185">Reference proteome</keyword>
<dbReference type="PANTHER" id="PTHR38465:SF1">
    <property type="entry name" value="HTH-TYPE TRANSCRIPTIONAL REGULATOR MJ1563-RELATED"/>
    <property type="match status" value="1"/>
</dbReference>
<dbReference type="OrthoDB" id="9792628at2"/>
<keyword evidence="1 4" id="KW-0805">Transcription regulation</keyword>
<protein>
    <recommendedName>
        <fullName evidence="4">HTH-type transcriptional regulator</fullName>
    </recommendedName>
</protein>
<evidence type="ECO:0000256" key="4">
    <source>
        <dbReference type="PIRNR" id="PIRNR006707"/>
    </source>
</evidence>
<sequence>MELQEGKEKFIEAWGTLGSSWGVTRTMAQIHALLLVANEPLSTDDIMEQLQISRGNVNTNTRMLLEWGLAHKKLITGERKEFFIGEKDMSKVVKNIIIARKKRELEPMLRLLDDLTGVEGKSEEADEFRTVVKDLKLYSHKADSALAALVKVDSNWFFSTFLTMIK</sequence>
<dbReference type="AlphaFoldDB" id="A0A2S6I610"/>
<dbReference type="PANTHER" id="PTHR38465">
    <property type="entry name" value="HTH-TYPE TRANSCRIPTIONAL REGULATOR MJ1563-RELATED"/>
    <property type="match status" value="1"/>
</dbReference>
<comment type="caution">
    <text evidence="5">The sequence shown here is derived from an EMBL/GenBank/DDBJ whole genome shotgun (WGS) entry which is preliminary data.</text>
</comment>
<dbReference type="Proteomes" id="UP000237662">
    <property type="component" value="Unassembled WGS sequence"/>
</dbReference>
<dbReference type="Gene3D" id="1.10.10.10">
    <property type="entry name" value="Winged helix-like DNA-binding domain superfamily/Winged helix DNA-binding domain"/>
    <property type="match status" value="1"/>
</dbReference>
<proteinExistence type="inferred from homology"/>
<dbReference type="GO" id="GO:0003677">
    <property type="term" value="F:DNA binding"/>
    <property type="evidence" value="ECO:0007669"/>
    <property type="project" value="UniProtKB-UniRule"/>
</dbReference>
<dbReference type="InterPro" id="IPR026282">
    <property type="entry name" value="MJ1563"/>
</dbReference>
<dbReference type="EMBL" id="PTJC01000006">
    <property type="protein sequence ID" value="PPK86602.1"/>
    <property type="molecule type" value="Genomic_DNA"/>
</dbReference>
<dbReference type="InterPro" id="IPR052362">
    <property type="entry name" value="HTH-GbsR_regulator"/>
</dbReference>
<name>A0A2S6I610_9BACT</name>
<evidence type="ECO:0000256" key="3">
    <source>
        <dbReference type="ARBA" id="ARBA00023163"/>
    </source>
</evidence>
<dbReference type="SUPFAM" id="SSF46785">
    <property type="entry name" value="Winged helix' DNA-binding domain"/>
    <property type="match status" value="1"/>
</dbReference>